<feature type="transmembrane region" description="Helical" evidence="1">
    <location>
        <begin position="219"/>
        <end position="241"/>
    </location>
</feature>
<feature type="transmembrane region" description="Helical" evidence="1">
    <location>
        <begin position="186"/>
        <end position="207"/>
    </location>
</feature>
<evidence type="ECO:0000256" key="1">
    <source>
        <dbReference type="SAM" id="Phobius"/>
    </source>
</evidence>
<gene>
    <name evidence="2" type="ORF">M0G41_06520</name>
</gene>
<keyword evidence="1" id="KW-0812">Transmembrane</keyword>
<reference evidence="2" key="1">
    <citation type="submission" date="2022-04" db="EMBL/GenBank/DDBJ databases">
        <title>Lysobacter sp. CAU 1642 isolated from sea sand.</title>
        <authorList>
            <person name="Kim W."/>
        </authorList>
    </citation>
    <scope>NUCLEOTIDE SEQUENCE</scope>
    <source>
        <strain evidence="2">CAU 1642</strain>
    </source>
</reference>
<keyword evidence="3" id="KW-1185">Reference proteome</keyword>
<name>A0ABT0GFJ4_9GAMM</name>
<dbReference type="RefSeq" id="WP_248206696.1">
    <property type="nucleotide sequence ID" value="NZ_JALNMH010000004.1"/>
</dbReference>
<feature type="transmembrane region" description="Helical" evidence="1">
    <location>
        <begin position="91"/>
        <end position="112"/>
    </location>
</feature>
<dbReference type="EMBL" id="JALNMH010000004">
    <property type="protein sequence ID" value="MCK7593320.1"/>
    <property type="molecule type" value="Genomic_DNA"/>
</dbReference>
<accession>A0ABT0GFJ4</accession>
<proteinExistence type="predicted"/>
<comment type="caution">
    <text evidence="2">The sequence shown here is derived from an EMBL/GenBank/DDBJ whole genome shotgun (WGS) entry which is preliminary data.</text>
</comment>
<feature type="transmembrane region" description="Helical" evidence="1">
    <location>
        <begin position="65"/>
        <end position="84"/>
    </location>
</feature>
<evidence type="ECO:0000313" key="3">
    <source>
        <dbReference type="Proteomes" id="UP001431449"/>
    </source>
</evidence>
<feature type="transmembrane region" description="Helical" evidence="1">
    <location>
        <begin position="247"/>
        <end position="269"/>
    </location>
</feature>
<dbReference type="Proteomes" id="UP001431449">
    <property type="component" value="Unassembled WGS sequence"/>
</dbReference>
<evidence type="ECO:0008006" key="4">
    <source>
        <dbReference type="Google" id="ProtNLM"/>
    </source>
</evidence>
<feature type="transmembrane region" description="Helical" evidence="1">
    <location>
        <begin position="359"/>
        <end position="378"/>
    </location>
</feature>
<organism evidence="2 3">
    <name type="scientific">Pseudomarimonas salicorniae</name>
    <dbReference type="NCBI Taxonomy" id="2933270"/>
    <lineage>
        <taxon>Bacteria</taxon>
        <taxon>Pseudomonadati</taxon>
        <taxon>Pseudomonadota</taxon>
        <taxon>Gammaproteobacteria</taxon>
        <taxon>Lysobacterales</taxon>
        <taxon>Lysobacteraceae</taxon>
        <taxon>Pseudomarimonas</taxon>
    </lineage>
</organism>
<keyword evidence="1" id="KW-1133">Transmembrane helix</keyword>
<feature type="transmembrane region" description="Helical" evidence="1">
    <location>
        <begin position="323"/>
        <end position="347"/>
    </location>
</feature>
<protein>
    <recommendedName>
        <fullName evidence="4">4-amino-4-deoxy-L-arabinose transferase</fullName>
    </recommendedName>
</protein>
<feature type="transmembrane region" description="Helical" evidence="1">
    <location>
        <begin position="281"/>
        <end position="303"/>
    </location>
</feature>
<sequence>MAVVLATGLFGSLTFLPSVQLIGEYGFLGADSFYHALRIMGATDSGWVPREFDTQSYVPTGHLVAWPWLYDSLMSLVLGLLRIAMPTQDPAMLLGAVPPAFFLLNGALILLISKQAGLAPSLRLLALLLFCWSPNVHFVHGFGHIDHHFAETTSVLCVTLATMRWFDSPDSNLQGILCGVALSVSQGIATSLIVLFAPVLLLFGVVWCRGRSGDFAQSARYFAASMLVTQTLLLLPSQAFLELKFAYYWFSWFHLAASIIVAVLVGAMAASKPSPRTIQGLTLLACLALLLSGTQIMKGMTYLSGDLPLYEGILEVESVYASLTGGSFWITVARYTPLLLLTPWIGFQLSKALATEPRVDGRAAMACFALLGLALAMAQYRFNYFAYLGLSVGAAWMLLRYQVAETGKLRWPGTLLALSFALACIPGWRLHATAKPLAGSVEFSSVYPIYLSLRQVCADRPGTVLARWDHGHYARYFSRCGVLANNMVVTPVQTRGALQVMDRFRKPAAALPGSEPRISYVLVHNSRLASSSATELLEEGVLEPLEAELFSDRLPEGFSLVAEHRVPLRDGSLRPIARIVEVSRNN</sequence>
<keyword evidence="1" id="KW-0472">Membrane</keyword>
<evidence type="ECO:0000313" key="2">
    <source>
        <dbReference type="EMBL" id="MCK7593320.1"/>
    </source>
</evidence>